<evidence type="ECO:0000313" key="1">
    <source>
        <dbReference type="EMBL" id="EXB74735.1"/>
    </source>
</evidence>
<organism evidence="1 3">
    <name type="scientific">Morus notabilis</name>
    <dbReference type="NCBI Taxonomy" id="981085"/>
    <lineage>
        <taxon>Eukaryota</taxon>
        <taxon>Viridiplantae</taxon>
        <taxon>Streptophyta</taxon>
        <taxon>Embryophyta</taxon>
        <taxon>Tracheophyta</taxon>
        <taxon>Spermatophyta</taxon>
        <taxon>Magnoliopsida</taxon>
        <taxon>eudicotyledons</taxon>
        <taxon>Gunneridae</taxon>
        <taxon>Pentapetalae</taxon>
        <taxon>rosids</taxon>
        <taxon>fabids</taxon>
        <taxon>Rosales</taxon>
        <taxon>Moraceae</taxon>
        <taxon>Moreae</taxon>
        <taxon>Morus</taxon>
    </lineage>
</organism>
<name>W9R6W4_9ROSA</name>
<keyword evidence="3" id="KW-1185">Reference proteome</keyword>
<accession>W9R6W4</accession>
<sequence>MMLTSIGIRISSVDMSGDDKIQLQDDEIVLESTIAMSLEYLRLDMGLFKWIFFAKYEIAAENRRSRCCQNLIAN</sequence>
<protein>
    <submittedName>
        <fullName evidence="1">Uncharacterized protein</fullName>
    </submittedName>
</protein>
<gene>
    <name evidence="2" type="ORF">L484_000266</name>
    <name evidence="1" type="ORF">L484_011014</name>
</gene>
<dbReference type="EMBL" id="KE622589">
    <property type="protein sequence ID" value="EXC44368.1"/>
    <property type="molecule type" value="Genomic_DNA"/>
</dbReference>
<evidence type="ECO:0000313" key="3">
    <source>
        <dbReference type="Proteomes" id="UP000030645"/>
    </source>
</evidence>
<dbReference type="Proteomes" id="UP000030645">
    <property type="component" value="Unassembled WGS sequence"/>
</dbReference>
<reference evidence="1" key="2">
    <citation type="submission" date="2013-06" db="EMBL/GenBank/DDBJ databases">
        <title>Draft Genome Sequence of a Mulberry Tree, Morus notabilis C.K. Schn.</title>
        <authorList>
            <person name="He N."/>
            <person name="Zhao S."/>
        </authorList>
    </citation>
    <scope>NUCLEOTIDE SEQUENCE</scope>
</reference>
<dbReference type="AlphaFoldDB" id="W9R6W4"/>
<proteinExistence type="predicted"/>
<evidence type="ECO:0000313" key="2">
    <source>
        <dbReference type="EMBL" id="EXC44368.1"/>
    </source>
</evidence>
<dbReference type="EMBL" id="KE344656">
    <property type="protein sequence ID" value="EXB74735.1"/>
    <property type="molecule type" value="Genomic_DNA"/>
</dbReference>
<reference evidence="3" key="1">
    <citation type="submission" date="2013-01" db="EMBL/GenBank/DDBJ databases">
        <title>Draft Genome Sequence of a Mulberry Tree, Morus notabilis C.K. Schneid.</title>
        <authorList>
            <person name="He N."/>
            <person name="Zhao S."/>
        </authorList>
    </citation>
    <scope>NUCLEOTIDE SEQUENCE</scope>
</reference>